<dbReference type="Gramene" id="TraesCAD_scaffold_006798_01G000400.1">
    <property type="protein sequence ID" value="TraesCAD_scaffold_006798_01G000400.1"/>
    <property type="gene ID" value="TraesCAD_scaffold_006798_01G000400"/>
</dbReference>
<dbReference type="InterPro" id="IPR012392">
    <property type="entry name" value="3-ktacl-CoA_syn"/>
</dbReference>
<evidence type="ECO:0000256" key="3">
    <source>
        <dbReference type="ARBA" id="ARBA00023315"/>
    </source>
</evidence>
<dbReference type="Gramene" id="TraesNOR7A03G03879150.1">
    <property type="protein sequence ID" value="TraesNOR7A03G03879150.1.CDS1"/>
    <property type="gene ID" value="TraesNOR7A03G03879150"/>
</dbReference>
<keyword evidence="5" id="KW-1133">Transmembrane helix</keyword>
<dbReference type="UniPathway" id="UPA00094"/>
<dbReference type="InterPro" id="IPR016039">
    <property type="entry name" value="Thiolase-like"/>
</dbReference>
<dbReference type="Gramene" id="TraesCS7A02G107700.1">
    <property type="protein sequence ID" value="TraesCS7A02G107700.1.cds1"/>
    <property type="gene ID" value="TraesCS7A02G107700"/>
</dbReference>
<comment type="similarity">
    <text evidence="1 4">Belongs to the thiolase-like superfamily. Chalcone/stilbene synthases family.</text>
</comment>
<dbReference type="Gene3D" id="3.40.47.10">
    <property type="match status" value="1"/>
</dbReference>
<organism evidence="8">
    <name type="scientific">Triticum aestivum</name>
    <name type="common">Wheat</name>
    <dbReference type="NCBI Taxonomy" id="4565"/>
    <lineage>
        <taxon>Eukaryota</taxon>
        <taxon>Viridiplantae</taxon>
        <taxon>Streptophyta</taxon>
        <taxon>Embryophyta</taxon>
        <taxon>Tracheophyta</taxon>
        <taxon>Spermatophyta</taxon>
        <taxon>Magnoliopsida</taxon>
        <taxon>Liliopsida</taxon>
        <taxon>Poales</taxon>
        <taxon>Poaceae</taxon>
        <taxon>BOP clade</taxon>
        <taxon>Pooideae</taxon>
        <taxon>Triticodae</taxon>
        <taxon>Triticeae</taxon>
        <taxon>Triticinae</taxon>
        <taxon>Triticum</taxon>
    </lineage>
</organism>
<dbReference type="AlphaFoldDB" id="A0A3B6RDC0"/>
<keyword evidence="3 4" id="KW-0012">Acyltransferase</keyword>
<keyword evidence="2 4" id="KW-0808">Transferase</keyword>
<dbReference type="OrthoDB" id="583646at2759"/>
<feature type="transmembrane region" description="Helical" evidence="5">
    <location>
        <begin position="69"/>
        <end position="88"/>
    </location>
</feature>
<dbReference type="PaxDb" id="4565-Traes_7AS_F219146F0.1"/>
<reference evidence="8" key="2">
    <citation type="submission" date="2018-10" db="UniProtKB">
        <authorList>
            <consortium name="EnsemblPlants"/>
        </authorList>
    </citation>
    <scope>IDENTIFICATION</scope>
</reference>
<protein>
    <recommendedName>
        <fullName evidence="4">3-ketoacyl-CoA synthase</fullName>
        <ecNumber evidence="4">2.3.1.-</ecNumber>
    </recommendedName>
</protein>
<evidence type="ECO:0000256" key="2">
    <source>
        <dbReference type="ARBA" id="ARBA00022679"/>
    </source>
</evidence>
<dbReference type="KEGG" id="taes:123147598"/>
<dbReference type="Pfam" id="PF08541">
    <property type="entry name" value="ACP_syn_III_C"/>
    <property type="match status" value="1"/>
</dbReference>
<dbReference type="EnsemblPlants" id="TraesCS7A02G107700.1">
    <property type="protein sequence ID" value="TraesCS7A02G107700.1.cds1"/>
    <property type="gene ID" value="TraesCS7A02G107700"/>
</dbReference>
<dbReference type="InterPro" id="IPR013601">
    <property type="entry name" value="FAE1_typ3_polyketide_synth"/>
</dbReference>
<dbReference type="GO" id="GO:0016747">
    <property type="term" value="F:acyltransferase activity, transferring groups other than amino-acyl groups"/>
    <property type="evidence" value="ECO:0007669"/>
    <property type="project" value="InterPro"/>
</dbReference>
<dbReference type="OMA" id="CINRDVI"/>
<evidence type="ECO:0000259" key="6">
    <source>
        <dbReference type="Pfam" id="PF08392"/>
    </source>
</evidence>
<dbReference type="Proteomes" id="UP000019116">
    <property type="component" value="Chromosome 7A"/>
</dbReference>
<dbReference type="Pfam" id="PF08392">
    <property type="entry name" value="FAE1_CUT1_RppA"/>
    <property type="match status" value="1"/>
</dbReference>
<comment type="pathway">
    <text evidence="4">Lipid metabolism; fatty acid biosynthesis.</text>
</comment>
<dbReference type="Gramene" id="TraesWEE_scaffold_078170_01G000200.1">
    <property type="protein sequence ID" value="TraesWEE_scaffold_078170_01G000200.1"/>
    <property type="gene ID" value="TraesWEE_scaffold_078170_01G000200"/>
</dbReference>
<dbReference type="SMR" id="A0A3B6RDC0"/>
<evidence type="ECO:0000256" key="5">
    <source>
        <dbReference type="SAM" id="Phobius"/>
    </source>
</evidence>
<dbReference type="PANTHER" id="PTHR31561">
    <property type="entry name" value="3-KETOACYL-COA SYNTHASE"/>
    <property type="match status" value="1"/>
</dbReference>
<sequence length="497" mass="54814">MKVNYATSNKMSLRSHLKRLNLLYNRTAYNLVLPIVTTTTLGASALKKVAPWLTAALGIVPQPSVICPIHILFVVVLLIIMATVYLSLHRRAVYLVDYACFRPSSNLRLTKATFLEHARLSPLFDDSTVNFIATILERSGMSDHTCAPPVHHYIHPYCGLDEARAEVELVVFSVIDDLMAKTHINCGAIGALITNCGAFSPVPSMADMIVNRYKLRGDLRVINLSGMACSAAVTSVGLASNMLQVMPWGSHVLVVSTETIGPSYYGGNKRSMQLVNILFRIGGAAKLLSTSRSMARFRLGHFTRTITAANNVAYQCVYQEEDEKGNLGIALSKDLMDVAKDALKANIMTTGPLVLPASELLKILFFYVAKKVLRWRTIRPYIPNFSVAFEHFCIHVGGPAVITSVQHGLNLSDKHVEPSKMTLHRFGNQSTSSVWYELSYIEAKGWMKKGNRVWMIGFGAGYECNTVGWVCIQPSSGMDGPWVSCIHHYPVDVSKNG</sequence>
<dbReference type="Gramene" id="TraesCS7A03G0255200.1">
    <property type="protein sequence ID" value="TraesCS7A03G0255200.1.CDS1"/>
    <property type="gene ID" value="TraesCS7A03G0255200"/>
</dbReference>
<dbReference type="CDD" id="cd00831">
    <property type="entry name" value="CHS_like"/>
    <property type="match status" value="1"/>
</dbReference>
<feature type="domain" description="FAE" evidence="6">
    <location>
        <begin position="87"/>
        <end position="372"/>
    </location>
</feature>
<reference evidence="8" key="1">
    <citation type="submission" date="2018-08" db="EMBL/GenBank/DDBJ databases">
        <authorList>
            <person name="Rossello M."/>
        </authorList>
    </citation>
    <scope>NUCLEOTIDE SEQUENCE [LARGE SCALE GENOMIC DNA]</scope>
    <source>
        <strain evidence="8">cv. Chinese Spring</strain>
    </source>
</reference>
<dbReference type="PIRSF" id="PIRSF036417">
    <property type="entry name" value="3-ktacl-CoA_syn"/>
    <property type="match status" value="1"/>
</dbReference>
<dbReference type="Gramene" id="TraesPARA_EIv1.0_2251290.1">
    <property type="protein sequence ID" value="TraesPARA_EIv1.0_2251290.1.CDS1"/>
    <property type="gene ID" value="TraesPARA_EIv1.0_2251290"/>
</dbReference>
<evidence type="ECO:0000256" key="4">
    <source>
        <dbReference type="PIRNR" id="PIRNR036417"/>
    </source>
</evidence>
<dbReference type="EC" id="2.3.1.-" evidence="4"/>
<dbReference type="InterPro" id="IPR013747">
    <property type="entry name" value="ACP_syn_III_C"/>
</dbReference>
<dbReference type="SUPFAM" id="SSF53901">
    <property type="entry name" value="Thiolase-like"/>
    <property type="match status" value="2"/>
</dbReference>
<gene>
    <name evidence="8" type="primary">LOC123147598</name>
</gene>
<keyword evidence="9" id="KW-1185">Reference proteome</keyword>
<accession>A0A3B6RDC0</accession>
<keyword evidence="5" id="KW-0812">Transmembrane</keyword>
<dbReference type="RefSeq" id="XP_044422794.1">
    <property type="nucleotide sequence ID" value="XM_044566859.1"/>
</dbReference>
<keyword evidence="5" id="KW-0472">Membrane</keyword>
<dbReference type="GO" id="GO:0006633">
    <property type="term" value="P:fatty acid biosynthetic process"/>
    <property type="evidence" value="ECO:0007669"/>
    <property type="project" value="UniProtKB-UniPathway"/>
</dbReference>
<evidence type="ECO:0000313" key="9">
    <source>
        <dbReference type="Proteomes" id="UP000019116"/>
    </source>
</evidence>
<name>A0A3B6RDC0_WHEAT</name>
<dbReference type="STRING" id="4565.A0A3B6RDC0"/>
<feature type="domain" description="Beta-ketoacyl-[acyl-carrier-protein] synthase III C-terminal" evidence="7">
    <location>
        <begin position="390"/>
        <end position="465"/>
    </location>
</feature>
<evidence type="ECO:0000256" key="1">
    <source>
        <dbReference type="ARBA" id="ARBA00005531"/>
    </source>
</evidence>
<evidence type="ECO:0000313" key="8">
    <source>
        <dbReference type="EnsemblPlants" id="TraesCS7A02G107700.1.cds1"/>
    </source>
</evidence>
<dbReference type="GO" id="GO:0016020">
    <property type="term" value="C:membrane"/>
    <property type="evidence" value="ECO:0007669"/>
    <property type="project" value="InterPro"/>
</dbReference>
<dbReference type="GeneID" id="123147598"/>
<feature type="transmembrane region" description="Helical" evidence="5">
    <location>
        <begin position="221"/>
        <end position="243"/>
    </location>
</feature>
<evidence type="ECO:0000259" key="7">
    <source>
        <dbReference type="Pfam" id="PF08541"/>
    </source>
</evidence>
<proteinExistence type="inferred from homology"/>